<dbReference type="RefSeq" id="WP_154451930.1">
    <property type="nucleotide sequence ID" value="NZ_CP044328.1"/>
</dbReference>
<keyword evidence="2" id="KW-1185">Reference proteome</keyword>
<sequence length="365" mass="40404">MTTDFLRTRFEWLDELAAMSSVAATLDLKSKLSDEIYEAPGQKFSSNKDAFNLANSEEHNRAVAATIDGLAAMGADEKALTKLMLDLTSRNTYGTFCELSAYHFLLKGKHDFSIQSPMTGAEILNPNGADLDGVLRLPQEVVFDIKAFGFHEHLVSRLVERLSQDLAPDVATADDSWDVPVSALFDLLSSGYKPLLQELKASRSARRGALRFTLRAPARVQVTSRELDPRKLADENAEYAFSYAKQFARNKPFILIFVVHPWVSGALHLNFSGYLDEFTKAFAETTFCRFQADARAVSDVTLAEAARLLSGILFVNAWEGKPASEPPLYRLFLNPHAKNKLLPSSIAAFVTPYGPIMVATETHCT</sequence>
<dbReference type="EMBL" id="CP044328">
    <property type="protein sequence ID" value="QGM94051.1"/>
    <property type="molecule type" value="Genomic_DNA"/>
</dbReference>
<dbReference type="Proteomes" id="UP000424673">
    <property type="component" value="Chromosome"/>
</dbReference>
<gene>
    <name evidence="1" type="ORF">F7D13_08460</name>
</gene>
<evidence type="ECO:0000313" key="2">
    <source>
        <dbReference type="Proteomes" id="UP000424673"/>
    </source>
</evidence>
<reference evidence="2" key="1">
    <citation type="submission" date="2019-09" db="EMBL/GenBank/DDBJ databases">
        <title>Isolation and complete genome sequencing of Methylocystis species.</title>
        <authorList>
            <person name="Rumah B.L."/>
            <person name="Stead C.E."/>
            <person name="Stevens B.C."/>
            <person name="Minton N.P."/>
            <person name="Grosse-Honebrink A."/>
            <person name="Zhang Y."/>
        </authorList>
    </citation>
    <scope>NUCLEOTIDE SEQUENCE [LARGE SCALE GENOMIC DNA]</scope>
    <source>
        <strain evidence="2">BRCS1</strain>
    </source>
</reference>
<proteinExistence type="predicted"/>
<reference evidence="1 2" key="2">
    <citation type="journal article" date="2021" name="AMB Express">
        <title>Isolation and characterisation of Methylocystis spp. for poly-3-hydroxybutyrate production using waste methane feedstocks.</title>
        <authorList>
            <person name="Rumah B.L."/>
            <person name="Stead C.E."/>
            <person name="Claxton Stevens B.H."/>
            <person name="Minton N.P."/>
            <person name="Grosse-Honebrink A."/>
            <person name="Zhang Y."/>
        </authorList>
    </citation>
    <scope>NUCLEOTIDE SEQUENCE [LARGE SCALE GENOMIC DNA]</scope>
    <source>
        <strain evidence="1 2">BRCS1</strain>
    </source>
</reference>
<name>A0ABX6EKV9_9HYPH</name>
<organism evidence="1 2">
    <name type="scientific">Methylocystis rosea</name>
    <dbReference type="NCBI Taxonomy" id="173366"/>
    <lineage>
        <taxon>Bacteria</taxon>
        <taxon>Pseudomonadati</taxon>
        <taxon>Pseudomonadota</taxon>
        <taxon>Alphaproteobacteria</taxon>
        <taxon>Hyphomicrobiales</taxon>
        <taxon>Methylocystaceae</taxon>
        <taxon>Methylocystis</taxon>
    </lineage>
</organism>
<evidence type="ECO:0000313" key="1">
    <source>
        <dbReference type="EMBL" id="QGM94051.1"/>
    </source>
</evidence>
<accession>A0ABX6EKV9</accession>
<protein>
    <submittedName>
        <fullName evidence="1">Uncharacterized protein</fullName>
    </submittedName>
</protein>